<proteinExistence type="predicted"/>
<accession>A0ABU3QWV8</accession>
<protein>
    <submittedName>
        <fullName evidence="2">Uncharacterized protein</fullName>
    </submittedName>
</protein>
<keyword evidence="3" id="KW-1185">Reference proteome</keyword>
<dbReference type="Proteomes" id="UP001257914">
    <property type="component" value="Unassembled WGS sequence"/>
</dbReference>
<sequence>MVTKAIADGQAKTKKVKPRIRLLKYLYAFSIASCFLVVIWLGYQAFLRLSQGYDANTLDKVTSYQQVISPSHQHDNNDKEVELIHV</sequence>
<name>A0ABU3QWV8_9GAMM</name>
<evidence type="ECO:0000313" key="2">
    <source>
        <dbReference type="EMBL" id="MDU0111913.1"/>
    </source>
</evidence>
<keyword evidence="1" id="KW-0812">Transmembrane</keyword>
<gene>
    <name evidence="2" type="ORF">RT723_02610</name>
</gene>
<keyword evidence="1" id="KW-0472">Membrane</keyword>
<dbReference type="EMBL" id="JAWCUA010000001">
    <property type="protein sequence ID" value="MDU0111913.1"/>
    <property type="molecule type" value="Genomic_DNA"/>
</dbReference>
<organism evidence="2 3">
    <name type="scientific">Psychrosphaera aquimarina</name>
    <dbReference type="NCBI Taxonomy" id="2044854"/>
    <lineage>
        <taxon>Bacteria</taxon>
        <taxon>Pseudomonadati</taxon>
        <taxon>Pseudomonadota</taxon>
        <taxon>Gammaproteobacteria</taxon>
        <taxon>Alteromonadales</taxon>
        <taxon>Pseudoalteromonadaceae</taxon>
        <taxon>Psychrosphaera</taxon>
    </lineage>
</organism>
<comment type="caution">
    <text evidence="2">The sequence shown here is derived from an EMBL/GenBank/DDBJ whole genome shotgun (WGS) entry which is preliminary data.</text>
</comment>
<evidence type="ECO:0000256" key="1">
    <source>
        <dbReference type="SAM" id="Phobius"/>
    </source>
</evidence>
<reference evidence="2 3" key="1">
    <citation type="submission" date="2023-10" db="EMBL/GenBank/DDBJ databases">
        <title>Psychrosphaera aquimaarina strain SW33 isolated from seawater.</title>
        <authorList>
            <person name="Bayburt H."/>
            <person name="Kim J.M."/>
            <person name="Choi B.J."/>
            <person name="Jeon C.O."/>
        </authorList>
    </citation>
    <scope>NUCLEOTIDE SEQUENCE [LARGE SCALE GENOMIC DNA]</scope>
    <source>
        <strain evidence="2 3">KCTC 52743</strain>
    </source>
</reference>
<feature type="transmembrane region" description="Helical" evidence="1">
    <location>
        <begin position="22"/>
        <end position="43"/>
    </location>
</feature>
<keyword evidence="1" id="KW-1133">Transmembrane helix</keyword>
<evidence type="ECO:0000313" key="3">
    <source>
        <dbReference type="Proteomes" id="UP001257914"/>
    </source>
</evidence>
<dbReference type="RefSeq" id="WP_315945778.1">
    <property type="nucleotide sequence ID" value="NZ_JAWCUA010000001.1"/>
</dbReference>